<organism evidence="3 4">
    <name type="scientific">Desulfobulbus oligotrophicus</name>
    <dbReference type="NCBI Taxonomy" id="1909699"/>
    <lineage>
        <taxon>Bacteria</taxon>
        <taxon>Pseudomonadati</taxon>
        <taxon>Thermodesulfobacteriota</taxon>
        <taxon>Desulfobulbia</taxon>
        <taxon>Desulfobulbales</taxon>
        <taxon>Desulfobulbaceae</taxon>
        <taxon>Desulfobulbus</taxon>
    </lineage>
</organism>
<dbReference type="SUPFAM" id="SSF51971">
    <property type="entry name" value="Nucleotide-binding domain"/>
    <property type="match status" value="1"/>
</dbReference>
<accession>A0A7T5VDW8</accession>
<dbReference type="SUPFAM" id="SSF46548">
    <property type="entry name" value="alpha-helical ferredoxin"/>
    <property type="match status" value="1"/>
</dbReference>
<dbReference type="InterPro" id="IPR036188">
    <property type="entry name" value="FAD/NAD-bd_sf"/>
</dbReference>
<dbReference type="EMBL" id="CP054140">
    <property type="protein sequence ID" value="QQG66102.1"/>
    <property type="molecule type" value="Genomic_DNA"/>
</dbReference>
<dbReference type="Proteomes" id="UP000596092">
    <property type="component" value="Chromosome"/>
</dbReference>
<dbReference type="RefSeq" id="WP_199261913.1">
    <property type="nucleotide sequence ID" value="NZ_CP054140.1"/>
</dbReference>
<keyword evidence="4" id="KW-1185">Reference proteome</keyword>
<protein>
    <submittedName>
        <fullName evidence="3">NAD(P)-dependent oxidoreductase</fullName>
    </submittedName>
</protein>
<gene>
    <name evidence="3" type="ORF">HP555_09580</name>
</gene>
<reference evidence="3 4" key="1">
    <citation type="submission" date="2020-05" db="EMBL/GenBank/DDBJ databases">
        <title>Complete genome of Desulfobulbus oligotrophicus.</title>
        <authorList>
            <person name="Podar M."/>
        </authorList>
    </citation>
    <scope>NUCLEOTIDE SEQUENCE [LARGE SCALE GENOMIC DNA]</scope>
    <source>
        <strain evidence="3 4">Prop6</strain>
    </source>
</reference>
<name>A0A7T5VDW8_9BACT</name>
<feature type="domain" description="FAD/NAD(P)-binding" evidence="1">
    <location>
        <begin position="146"/>
        <end position="443"/>
    </location>
</feature>
<proteinExistence type="predicted"/>
<dbReference type="Gene3D" id="1.10.1060.10">
    <property type="entry name" value="Alpha-helical ferredoxin"/>
    <property type="match status" value="1"/>
</dbReference>
<dbReference type="GO" id="GO:0051536">
    <property type="term" value="F:iron-sulfur cluster binding"/>
    <property type="evidence" value="ECO:0007669"/>
    <property type="project" value="InterPro"/>
</dbReference>
<dbReference type="AlphaFoldDB" id="A0A7T5VDW8"/>
<dbReference type="InterPro" id="IPR023753">
    <property type="entry name" value="FAD/NAD-binding_dom"/>
</dbReference>
<dbReference type="InterPro" id="IPR028261">
    <property type="entry name" value="DPD_II"/>
</dbReference>
<evidence type="ECO:0000313" key="3">
    <source>
        <dbReference type="EMBL" id="QQG66102.1"/>
    </source>
</evidence>
<dbReference type="Pfam" id="PF07992">
    <property type="entry name" value="Pyr_redox_2"/>
    <property type="match status" value="1"/>
</dbReference>
<dbReference type="PANTHER" id="PTHR42783">
    <property type="entry name" value="GLUTAMATE SYNTHASE [NADPH] SMALL CHAIN"/>
    <property type="match status" value="1"/>
</dbReference>
<dbReference type="KEGG" id="dog:HP555_09580"/>
<evidence type="ECO:0000313" key="4">
    <source>
        <dbReference type="Proteomes" id="UP000596092"/>
    </source>
</evidence>
<dbReference type="InterPro" id="IPR009051">
    <property type="entry name" value="Helical_ferredxn"/>
</dbReference>
<dbReference type="PANTHER" id="PTHR42783:SF3">
    <property type="entry name" value="GLUTAMATE SYNTHASE [NADPH] SMALL CHAIN-RELATED"/>
    <property type="match status" value="1"/>
</dbReference>
<dbReference type="Pfam" id="PF14691">
    <property type="entry name" value="Fer4_20"/>
    <property type="match status" value="1"/>
</dbReference>
<sequence>MNIREQLAIPRQKPRELDPEERLNNFDEVSKGFDEATAILEAQRCLQCRKPLCVLGCPIGNDIPRFIDLLRQRKFEEAYWTIRETSSMPSICGRVCPHEFQCEGACIRAKKDEPVAIGLLERFLADWMIINGKNLTPRCAPGNGIKVAVIGSGPAGITVAYSLSQKGYSCTVYESLPVFGGMLSVGIPNYRLPRNIIGAELYALQQCGVNVKTGITVGRDITLSELREQGYASIFLGIGAYESRRLGLEGELDTQGVMSGIDYLGQILTGREIALGDKVVVIGGGNVAIDVARVALRSGWKEVTIVYRRSREEMPASLVEIKHVEEEGVTLLFHAAPTRIISRNNQLTAVEFIRMQPGDPDQTGRHQPVPAPGTEFILDAEVLIAAVGQKVIPVHDGTVPVKTNLRGTYVVDPVTLQTNVEWIFAGGDTVLGPQTVAKAVCQGLDAAESMHRYMQGRF</sequence>
<evidence type="ECO:0000259" key="1">
    <source>
        <dbReference type="Pfam" id="PF07992"/>
    </source>
</evidence>
<dbReference type="Gene3D" id="3.50.50.60">
    <property type="entry name" value="FAD/NAD(P)-binding domain"/>
    <property type="match status" value="2"/>
</dbReference>
<evidence type="ECO:0000259" key="2">
    <source>
        <dbReference type="Pfam" id="PF14691"/>
    </source>
</evidence>
<dbReference type="PRINTS" id="PR00419">
    <property type="entry name" value="ADXRDTASE"/>
</dbReference>
<feature type="domain" description="Dihydroprymidine dehydrogenase" evidence="2">
    <location>
        <begin position="23"/>
        <end position="129"/>
    </location>
</feature>
<dbReference type="GO" id="GO:0016491">
    <property type="term" value="F:oxidoreductase activity"/>
    <property type="evidence" value="ECO:0007669"/>
    <property type="project" value="InterPro"/>
</dbReference>